<evidence type="ECO:0000256" key="8">
    <source>
        <dbReference type="ARBA" id="ARBA00023212"/>
    </source>
</evidence>
<dbReference type="PANTHER" id="PTHR16154:SF24">
    <property type="entry name" value="NEURABIN-2"/>
    <property type="match status" value="1"/>
</dbReference>
<reference evidence="12 13" key="1">
    <citation type="submission" date="2023-09" db="EMBL/GenBank/DDBJ databases">
        <authorList>
            <person name="Wang M."/>
        </authorList>
    </citation>
    <scope>NUCLEOTIDE SEQUENCE [LARGE SCALE GENOMIC DNA]</scope>
    <source>
        <strain evidence="12">GT-2023</strain>
        <tissue evidence="12">Liver</tissue>
    </source>
</reference>
<gene>
    <name evidence="12" type="ORF">QQF64_018546</name>
</gene>
<dbReference type="PANTHER" id="PTHR16154">
    <property type="entry name" value="NEURABIN"/>
    <property type="match status" value="1"/>
</dbReference>
<keyword evidence="4" id="KW-0597">Phosphoprotein</keyword>
<evidence type="ECO:0000256" key="6">
    <source>
        <dbReference type="ARBA" id="ARBA00023054"/>
    </source>
</evidence>
<keyword evidence="6" id="KW-0175">Coiled coil</keyword>
<keyword evidence="7" id="KW-0009">Actin-binding</keyword>
<keyword evidence="2" id="KW-0217">Developmental protein</keyword>
<comment type="caution">
    <text evidence="12">The sequence shown here is derived from an EMBL/GenBank/DDBJ whole genome shotgun (WGS) entry which is preliminary data.</text>
</comment>
<keyword evidence="5" id="KW-0770">Synapse</keyword>
<sequence length="171" mass="18813">MGRWYSPLLKWSTLELQDSTQLCIQTLNEKKNREKDESSAIKTPDKVKARTGSGQATRQKVLLIPADIRNLENGGVTSNGEPWRETLWSLASPALEERRKDGHGSSISSAYSAVGEDSGGSQLEDEEDEDEVYEPESSCSEISGLPAEEDPPPSRKIKFSTSPIKVSPGYQ</sequence>
<keyword evidence="8" id="KW-0206">Cytoskeleton</keyword>
<evidence type="ECO:0000256" key="5">
    <source>
        <dbReference type="ARBA" id="ARBA00023018"/>
    </source>
</evidence>
<dbReference type="Pfam" id="PF17817">
    <property type="entry name" value="PDZ_5"/>
    <property type="match status" value="1"/>
</dbReference>
<dbReference type="Proteomes" id="UP001558613">
    <property type="component" value="Unassembled WGS sequence"/>
</dbReference>
<feature type="compositionally biased region" description="Basic and acidic residues" evidence="10">
    <location>
        <begin position="30"/>
        <end position="48"/>
    </location>
</feature>
<evidence type="ECO:0000256" key="10">
    <source>
        <dbReference type="SAM" id="MobiDB-lite"/>
    </source>
</evidence>
<evidence type="ECO:0000256" key="1">
    <source>
        <dbReference type="ARBA" id="ARBA00004245"/>
    </source>
</evidence>
<evidence type="ECO:0000259" key="11">
    <source>
        <dbReference type="Pfam" id="PF17817"/>
    </source>
</evidence>
<feature type="compositionally biased region" description="Polar residues" evidence="10">
    <location>
        <begin position="159"/>
        <end position="171"/>
    </location>
</feature>
<proteinExistence type="predicted"/>
<protein>
    <recommendedName>
        <fullName evidence="11">Neurabin-1/2 PDZ domain-containing protein</fullName>
    </recommendedName>
</protein>
<evidence type="ECO:0000256" key="3">
    <source>
        <dbReference type="ARBA" id="ARBA00022490"/>
    </source>
</evidence>
<dbReference type="EMBL" id="JAYMGO010000022">
    <property type="protein sequence ID" value="KAL1250750.1"/>
    <property type="molecule type" value="Genomic_DNA"/>
</dbReference>
<evidence type="ECO:0000256" key="2">
    <source>
        <dbReference type="ARBA" id="ARBA00022473"/>
    </source>
</evidence>
<dbReference type="InterPro" id="IPR040645">
    <property type="entry name" value="Neurabin-1/2_PDZ"/>
</dbReference>
<evidence type="ECO:0000256" key="7">
    <source>
        <dbReference type="ARBA" id="ARBA00023203"/>
    </source>
</evidence>
<comment type="subcellular location">
    <subcellularLocation>
        <location evidence="1">Cytoplasm</location>
        <location evidence="1">Cytoskeleton</location>
    </subcellularLocation>
    <subcellularLocation>
        <location evidence="9">Synapse</location>
    </subcellularLocation>
</comment>
<organism evidence="12 13">
    <name type="scientific">Cirrhinus molitorella</name>
    <name type="common">mud carp</name>
    <dbReference type="NCBI Taxonomy" id="172907"/>
    <lineage>
        <taxon>Eukaryota</taxon>
        <taxon>Metazoa</taxon>
        <taxon>Chordata</taxon>
        <taxon>Craniata</taxon>
        <taxon>Vertebrata</taxon>
        <taxon>Euteleostomi</taxon>
        <taxon>Actinopterygii</taxon>
        <taxon>Neopterygii</taxon>
        <taxon>Teleostei</taxon>
        <taxon>Ostariophysi</taxon>
        <taxon>Cypriniformes</taxon>
        <taxon>Cyprinidae</taxon>
        <taxon>Labeoninae</taxon>
        <taxon>Labeonini</taxon>
        <taxon>Cirrhinus</taxon>
    </lineage>
</organism>
<feature type="region of interest" description="Disordered" evidence="10">
    <location>
        <begin position="95"/>
        <end position="171"/>
    </location>
</feature>
<evidence type="ECO:0000313" key="12">
    <source>
        <dbReference type="EMBL" id="KAL1250750.1"/>
    </source>
</evidence>
<keyword evidence="3" id="KW-0963">Cytoplasm</keyword>
<accession>A0ABR3LEG8</accession>
<feature type="region of interest" description="Disordered" evidence="10">
    <location>
        <begin position="30"/>
        <end position="58"/>
    </location>
</feature>
<feature type="compositionally biased region" description="Acidic residues" evidence="10">
    <location>
        <begin position="123"/>
        <end position="134"/>
    </location>
</feature>
<dbReference type="InterPro" id="IPR043446">
    <property type="entry name" value="Neurabin-like"/>
</dbReference>
<feature type="domain" description="Neurabin-1/2 PDZ" evidence="11">
    <location>
        <begin position="134"/>
        <end position="167"/>
    </location>
</feature>
<keyword evidence="13" id="KW-1185">Reference proteome</keyword>
<name>A0ABR3LEG8_9TELE</name>
<evidence type="ECO:0000313" key="13">
    <source>
        <dbReference type="Proteomes" id="UP001558613"/>
    </source>
</evidence>
<evidence type="ECO:0000256" key="9">
    <source>
        <dbReference type="ARBA" id="ARBA00034103"/>
    </source>
</evidence>
<evidence type="ECO:0000256" key="4">
    <source>
        <dbReference type="ARBA" id="ARBA00022553"/>
    </source>
</evidence>